<dbReference type="PANTHER" id="PTHR43135">
    <property type="entry name" value="ALPHA-D-RIBOSE 1-METHYLPHOSPHONATE 5-TRIPHOSPHATE DIPHOSPHATASE"/>
    <property type="match status" value="1"/>
</dbReference>
<feature type="region of interest" description="Disordered" evidence="1">
    <location>
        <begin position="497"/>
        <end position="522"/>
    </location>
</feature>
<keyword evidence="2" id="KW-0732">Signal</keyword>
<feature type="compositionally biased region" description="Gly residues" evidence="1">
    <location>
        <begin position="502"/>
        <end position="519"/>
    </location>
</feature>
<dbReference type="Proteomes" id="UP001597511">
    <property type="component" value="Unassembled WGS sequence"/>
</dbReference>
<dbReference type="InterPro" id="IPR011059">
    <property type="entry name" value="Metal-dep_hydrolase_composite"/>
</dbReference>
<dbReference type="Pfam" id="PF01979">
    <property type="entry name" value="Amidohydro_1"/>
    <property type="match status" value="2"/>
</dbReference>
<evidence type="ECO:0000313" key="5">
    <source>
        <dbReference type="Proteomes" id="UP001597511"/>
    </source>
</evidence>
<accession>A0ABW6A8R0</accession>
<evidence type="ECO:0000256" key="2">
    <source>
        <dbReference type="SAM" id="SignalP"/>
    </source>
</evidence>
<dbReference type="Gene3D" id="3.20.20.140">
    <property type="entry name" value="Metal-dependent hydrolases"/>
    <property type="match status" value="2"/>
</dbReference>
<protein>
    <submittedName>
        <fullName evidence="4">Amidohydrolase family protein</fullName>
    </submittedName>
</protein>
<dbReference type="InterPro" id="IPR006680">
    <property type="entry name" value="Amidohydro-rel"/>
</dbReference>
<feature type="chain" id="PRO_5045812417" evidence="2">
    <location>
        <begin position="27"/>
        <end position="1043"/>
    </location>
</feature>
<name>A0ABW6A8R0_9BACT</name>
<keyword evidence="5" id="KW-1185">Reference proteome</keyword>
<evidence type="ECO:0000256" key="1">
    <source>
        <dbReference type="SAM" id="MobiDB-lite"/>
    </source>
</evidence>
<comment type="caution">
    <text evidence="4">The sequence shown here is derived from an EMBL/GenBank/DDBJ whole genome shotgun (WGS) entry which is preliminary data.</text>
</comment>
<proteinExistence type="predicted"/>
<evidence type="ECO:0000313" key="4">
    <source>
        <dbReference type="EMBL" id="MFD2921609.1"/>
    </source>
</evidence>
<evidence type="ECO:0000259" key="3">
    <source>
        <dbReference type="Pfam" id="PF01979"/>
    </source>
</evidence>
<gene>
    <name evidence="4" type="ORF">ACFS6H_17960</name>
</gene>
<dbReference type="SUPFAM" id="SSF51556">
    <property type="entry name" value="Metallo-dependent hydrolases"/>
    <property type="match status" value="1"/>
</dbReference>
<organism evidence="4 5">
    <name type="scientific">Terrimonas rubra</name>
    <dbReference type="NCBI Taxonomy" id="1035890"/>
    <lineage>
        <taxon>Bacteria</taxon>
        <taxon>Pseudomonadati</taxon>
        <taxon>Bacteroidota</taxon>
        <taxon>Chitinophagia</taxon>
        <taxon>Chitinophagales</taxon>
        <taxon>Chitinophagaceae</taxon>
        <taxon>Terrimonas</taxon>
    </lineage>
</organism>
<dbReference type="SUPFAM" id="SSF51338">
    <property type="entry name" value="Composite domain of metallo-dependent hydrolases"/>
    <property type="match status" value="2"/>
</dbReference>
<dbReference type="InterPro" id="IPR051781">
    <property type="entry name" value="Metallo-dep_Hydrolase"/>
</dbReference>
<feature type="domain" description="Amidohydrolase-related" evidence="3">
    <location>
        <begin position="886"/>
        <end position="970"/>
    </location>
</feature>
<feature type="signal peptide" evidence="2">
    <location>
        <begin position="1"/>
        <end position="26"/>
    </location>
</feature>
<sequence length="1043" mass="113169">MRKISPRSKFFFAFLNLLLIQLSIVAQPTFPENGVNDARHGYYAFTNATIVKDGTTTISNGTLVIKDGKIVQVGAGLAAPAGAVVVDCKGKFIYPSLIDMYADYGIPAAERPSIAGGFGRTAQMETNVKGPYGWNQALKTETDAYRVFAVDDAKAKQLRDAGFGTVLTHVRDGIARGTGAVVTLASQKENLVIVKEKASAHYSFSKGTSTQSYPSSMMGTIALLRQTFMDAQWYKTNPASEGLNITLKSWNDNLSLPQVFEANDKWNNLRADKIGDEFGVQYIIKAGGNEYQRIQDMKETNASFIVPLNFPQPQDVEDPNDAAYVSLSDMKHWELAPTNAAAFEKAGINFALTTADLRSPAQFWSSLQKSIQYGLSEAKAIEALTKTPATLMGVYDKVGSLDAGKLANFLITSGPLLNEKTSILYNYVQGIKYEVKPDVSQITGLYKVAVTTPTGVENYNLKVTGANAASLYAKDTLNARFSFDGKQVKLSFAPAVARQRPGGEGAPGAGAPRGGGRGGAQELPVTATKLSGFVSGDEWNGVGSDSLGNPLSWTASLVTAEAPKVDTAAKRAAAPTLGALTFPMEPFGWTADQKPKQETILIKNATVWTNEKDGVLKNADVLIKDGKIAGVGKNLSAGGARVIDGTDKHVTAGIIDEHSHIAAASINEGGQSVTSEVRIADNLNPDDINIYRQLSGGVTTSHILHGSANVIGGQTQLIKLRWGANAEDLKFKNWIGQIKFALGENVKRSSSTTGNVRYPDTRMGVEQVLEDAFTRAKDYQKAWAAYNNAKDKKTRVAPRRDIELEALVEILEEKRFITCHSYVQSEILGSIDMANKMGYKYNTFTHILEGYKVADKMLAHGSNASTFADWWAYKVEVEDAIPYNAAIMQKVGLNVAINSDDAEMARRLNQEAAKVVKYGGVTEEEALKMVTLNPAKMLHVDDRVGSIKVGKEGDVVLWSDHPLSIYAKSLYTIVDGTVYFDRAKDEQLQKDVAAERLRLVRKMNGEKRAGVAVTAAQPTYTIMHSCMDHGHDHGLLVIDAEEF</sequence>
<dbReference type="CDD" id="cd01309">
    <property type="entry name" value="Met_dep_hydrolase_C"/>
    <property type="match status" value="1"/>
</dbReference>
<dbReference type="Gene3D" id="2.30.40.10">
    <property type="entry name" value="Urease, subunit C, domain 1"/>
    <property type="match status" value="1"/>
</dbReference>
<dbReference type="PANTHER" id="PTHR43135:SF3">
    <property type="entry name" value="ALPHA-D-RIBOSE 1-METHYLPHOSPHONATE 5-TRIPHOSPHATE DIPHOSPHATASE"/>
    <property type="match status" value="1"/>
</dbReference>
<dbReference type="EMBL" id="JBHUOZ010000003">
    <property type="protein sequence ID" value="MFD2921609.1"/>
    <property type="molecule type" value="Genomic_DNA"/>
</dbReference>
<dbReference type="InterPro" id="IPR032466">
    <property type="entry name" value="Metal_Hydrolase"/>
</dbReference>
<reference evidence="5" key="1">
    <citation type="journal article" date="2019" name="Int. J. Syst. Evol. Microbiol.">
        <title>The Global Catalogue of Microorganisms (GCM) 10K type strain sequencing project: providing services to taxonomists for standard genome sequencing and annotation.</title>
        <authorList>
            <consortium name="The Broad Institute Genomics Platform"/>
            <consortium name="The Broad Institute Genome Sequencing Center for Infectious Disease"/>
            <person name="Wu L."/>
            <person name="Ma J."/>
        </authorList>
    </citation>
    <scope>NUCLEOTIDE SEQUENCE [LARGE SCALE GENOMIC DNA]</scope>
    <source>
        <strain evidence="5">KCTC 23299</strain>
    </source>
</reference>
<feature type="domain" description="Amidohydrolase-related" evidence="3">
    <location>
        <begin position="342"/>
        <end position="418"/>
    </location>
</feature>
<dbReference type="RefSeq" id="WP_386102251.1">
    <property type="nucleotide sequence ID" value="NZ_JBHUOZ010000003.1"/>
</dbReference>